<feature type="region of interest" description="Disordered" evidence="1">
    <location>
        <begin position="607"/>
        <end position="639"/>
    </location>
</feature>
<evidence type="ECO:0000256" key="1">
    <source>
        <dbReference type="SAM" id="MobiDB-lite"/>
    </source>
</evidence>
<name>W9YA15_9EURO</name>
<proteinExistence type="predicted"/>
<dbReference type="eggNOG" id="ENOG502QUMF">
    <property type="taxonomic scope" value="Eukaryota"/>
</dbReference>
<feature type="region of interest" description="Disordered" evidence="1">
    <location>
        <begin position="663"/>
        <end position="688"/>
    </location>
</feature>
<feature type="region of interest" description="Disordered" evidence="1">
    <location>
        <begin position="717"/>
        <end position="765"/>
    </location>
</feature>
<protein>
    <submittedName>
        <fullName evidence="2">Uncharacterized protein</fullName>
    </submittedName>
</protein>
<dbReference type="EMBL" id="AMWN01000005">
    <property type="protein sequence ID" value="EXJ86096.1"/>
    <property type="molecule type" value="Genomic_DNA"/>
</dbReference>
<dbReference type="STRING" id="1182541.W9YA15"/>
<keyword evidence="3" id="KW-1185">Reference proteome</keyword>
<dbReference type="RefSeq" id="XP_007725534.1">
    <property type="nucleotide sequence ID" value="XM_007727344.1"/>
</dbReference>
<feature type="compositionally biased region" description="Low complexity" evidence="1">
    <location>
        <begin position="8"/>
        <end position="27"/>
    </location>
</feature>
<gene>
    <name evidence="2" type="ORF">A1O1_06465</name>
</gene>
<feature type="region of interest" description="Disordered" evidence="1">
    <location>
        <begin position="358"/>
        <end position="381"/>
    </location>
</feature>
<feature type="compositionally biased region" description="Polar residues" evidence="1">
    <location>
        <begin position="744"/>
        <end position="759"/>
    </location>
</feature>
<dbReference type="HOGENOM" id="CLU_012587_0_0_1"/>
<evidence type="ECO:0000313" key="3">
    <source>
        <dbReference type="Proteomes" id="UP000019484"/>
    </source>
</evidence>
<reference evidence="2 3" key="1">
    <citation type="submission" date="2013-03" db="EMBL/GenBank/DDBJ databases">
        <title>The Genome Sequence of Capronia coronata CBS 617.96.</title>
        <authorList>
            <consortium name="The Broad Institute Genomics Platform"/>
            <person name="Cuomo C."/>
            <person name="de Hoog S."/>
            <person name="Gorbushina A."/>
            <person name="Walker B."/>
            <person name="Young S.K."/>
            <person name="Zeng Q."/>
            <person name="Gargeya S."/>
            <person name="Fitzgerald M."/>
            <person name="Haas B."/>
            <person name="Abouelleil A."/>
            <person name="Allen A.W."/>
            <person name="Alvarado L."/>
            <person name="Arachchi H.M."/>
            <person name="Berlin A.M."/>
            <person name="Chapman S.B."/>
            <person name="Gainer-Dewar J."/>
            <person name="Goldberg J."/>
            <person name="Griggs A."/>
            <person name="Gujja S."/>
            <person name="Hansen M."/>
            <person name="Howarth C."/>
            <person name="Imamovic A."/>
            <person name="Ireland A."/>
            <person name="Larimer J."/>
            <person name="McCowan C."/>
            <person name="Murphy C."/>
            <person name="Pearson M."/>
            <person name="Poon T.W."/>
            <person name="Priest M."/>
            <person name="Roberts A."/>
            <person name="Saif S."/>
            <person name="Shea T."/>
            <person name="Sisk P."/>
            <person name="Sykes S."/>
            <person name="Wortman J."/>
            <person name="Nusbaum C."/>
            <person name="Birren B."/>
        </authorList>
    </citation>
    <scope>NUCLEOTIDE SEQUENCE [LARGE SCALE GENOMIC DNA]</scope>
    <source>
        <strain evidence="2 3">CBS 617.96</strain>
    </source>
</reference>
<organism evidence="2 3">
    <name type="scientific">Capronia coronata CBS 617.96</name>
    <dbReference type="NCBI Taxonomy" id="1182541"/>
    <lineage>
        <taxon>Eukaryota</taxon>
        <taxon>Fungi</taxon>
        <taxon>Dikarya</taxon>
        <taxon>Ascomycota</taxon>
        <taxon>Pezizomycotina</taxon>
        <taxon>Eurotiomycetes</taxon>
        <taxon>Chaetothyriomycetidae</taxon>
        <taxon>Chaetothyriales</taxon>
        <taxon>Herpotrichiellaceae</taxon>
        <taxon>Capronia</taxon>
    </lineage>
</organism>
<dbReference type="Proteomes" id="UP000019484">
    <property type="component" value="Unassembled WGS sequence"/>
</dbReference>
<evidence type="ECO:0000313" key="2">
    <source>
        <dbReference type="EMBL" id="EXJ86096.1"/>
    </source>
</evidence>
<feature type="region of interest" description="Disordered" evidence="1">
    <location>
        <begin position="1"/>
        <end position="29"/>
    </location>
</feature>
<feature type="compositionally biased region" description="Basic residues" evidence="1">
    <location>
        <begin position="728"/>
        <end position="739"/>
    </location>
</feature>
<feature type="compositionally biased region" description="Basic and acidic residues" evidence="1">
    <location>
        <begin position="611"/>
        <end position="625"/>
    </location>
</feature>
<dbReference type="GeneID" id="19161333"/>
<dbReference type="AlphaFoldDB" id="W9YA15"/>
<dbReference type="OrthoDB" id="420046at2759"/>
<comment type="caution">
    <text evidence="2">The sequence shown here is derived from an EMBL/GenBank/DDBJ whole genome shotgun (WGS) entry which is preliminary data.</text>
</comment>
<accession>W9YA15</accession>
<sequence>MTKKKPKASTQSTEKTAAATATATASTIPTPIVAGQQTATSAPTPPTQALTTPSTLVICRNKHWRHISSYHGPWLNLPPEVLESLAFSNFYSPRPRPIDPAVFFDLVKIRRLIDDATSLAVRAANGTTSASLHTSMNAANGIFNGSDAEILGIGSVRGGGNAKLSRERKHRMREHATQKLSHAYQLDEIAASVATMQAASAIDDVARHVLQRNVEDPDAQYVHFFHEKVPSLAMPQYTTLDPLNHVIRQKPTEASPYRTRAVARVFKDDLEGAARDCTEGLAVHRLYQPQRQNGQRGLVLANEVAKYGREHPLDGRVEEKDQPSSLEPQLLFHRGGAYLTLACDHIGRALGEGRQHASASVSRDLQDYDGTAGDPLTEFEKEEARSRAEARKLVRTYAKRALRDYTAFLSHFDYTPGLSAEYTDAFLEKLSSTTLGASDRSRSERLLDIDAHARSGLAEALVKYESQKNGHQDRPLPPIPKPAVHKLNALFAAVPPTDIPPYPPASDSLKDPDHPAFSLPDFSEAVTYHPLLMDVLHSLLLCHCLLQTSTKEHLRHAHMAARIVRICDGYPIFLAPRSPARADWIEILRRSKNWLGLDDTWERLCSPVPLPEHDHKPRPTKRKEGNLNGNSRDQAKQGDIKEAMVEERMMAQETFRTGVKARELKTAQKEDDAARKEQKHPKADEAHAKEKAIAADVLSRSMRTERAEAISRWVMEAPPLSSADGTSRSKKKVGAKARLRKAESTISSLRGSGLEQSVDSLDLVD</sequence>